<gene>
    <name evidence="1" type="ORF">ACFO6X_00680</name>
</gene>
<keyword evidence="2" id="KW-1185">Reference proteome</keyword>
<evidence type="ECO:0000313" key="1">
    <source>
        <dbReference type="EMBL" id="MFC4787511.1"/>
    </source>
</evidence>
<dbReference type="Proteomes" id="UP001596001">
    <property type="component" value="Unassembled WGS sequence"/>
</dbReference>
<reference evidence="2" key="1">
    <citation type="journal article" date="2019" name="Int. J. Syst. Evol. Microbiol.">
        <title>The Global Catalogue of Microorganisms (GCM) 10K type strain sequencing project: providing services to taxonomists for standard genome sequencing and annotation.</title>
        <authorList>
            <consortium name="The Broad Institute Genomics Platform"/>
            <consortium name="The Broad Institute Genome Sequencing Center for Infectious Disease"/>
            <person name="Wu L."/>
            <person name="Ma J."/>
        </authorList>
    </citation>
    <scope>NUCLEOTIDE SEQUENCE [LARGE SCALE GENOMIC DNA]</scope>
    <source>
        <strain evidence="2">CCUG 49452</strain>
    </source>
</reference>
<evidence type="ECO:0000313" key="2">
    <source>
        <dbReference type="Proteomes" id="UP001596001"/>
    </source>
</evidence>
<organism evidence="1 2">
    <name type="scientific">Giesbergeria sinuosa</name>
    <dbReference type="NCBI Taxonomy" id="80883"/>
    <lineage>
        <taxon>Bacteria</taxon>
        <taxon>Pseudomonadati</taxon>
        <taxon>Pseudomonadota</taxon>
        <taxon>Betaproteobacteria</taxon>
        <taxon>Burkholderiales</taxon>
        <taxon>Comamonadaceae</taxon>
        <taxon>Giesbergeria</taxon>
    </lineage>
</organism>
<protein>
    <submittedName>
        <fullName evidence="1">Uncharacterized protein</fullName>
    </submittedName>
</protein>
<dbReference type="RefSeq" id="WP_382429031.1">
    <property type="nucleotide sequence ID" value="NZ_JBHSHJ010000001.1"/>
</dbReference>
<proteinExistence type="predicted"/>
<accession>A0ABV9Q7N2</accession>
<dbReference type="EMBL" id="JBHSHJ010000001">
    <property type="protein sequence ID" value="MFC4787511.1"/>
    <property type="molecule type" value="Genomic_DNA"/>
</dbReference>
<sequence>MSGPLTEASQTAQSFADISYLLRECVADEELRLLRDSVSALAKALDVAVGARRRRRESTAIARRAAALAQELRHHQAFVGHLGAAWKTMYEWSSYQRALRELAQAVQRWREALAQRSSGEGIAFDQMEQLAWRTLGEGLLLLDMYQQGLGLLLAGSSEAPLSAPSTPASWWQGVLRHWQHWWQQRYR</sequence>
<comment type="caution">
    <text evidence="1">The sequence shown here is derived from an EMBL/GenBank/DDBJ whole genome shotgun (WGS) entry which is preliminary data.</text>
</comment>
<name>A0ABV9Q7N2_9BURK</name>